<gene>
    <name evidence="11" type="ORF">EM932_17510</name>
</gene>
<evidence type="ECO:0000256" key="4">
    <source>
        <dbReference type="ARBA" id="ARBA00022801"/>
    </source>
</evidence>
<dbReference type="PANTHER" id="PTHR43772:SF2">
    <property type="entry name" value="PUTATIVE (AFU_ORTHOLOGUE AFUA_2G04480)-RELATED"/>
    <property type="match status" value="1"/>
</dbReference>
<keyword evidence="3 9" id="KW-0732">Signal</keyword>
<feature type="site" description="Important for catalytic activity, responsible for pKa modulation of the active site Glu and correct orientation of both the proton donor and substrate" evidence="7">
    <location>
        <position position="153"/>
    </location>
</feature>
<dbReference type="Gene3D" id="2.115.10.20">
    <property type="entry name" value="Glycosyl hydrolase domain, family 43"/>
    <property type="match status" value="1"/>
</dbReference>
<dbReference type="SMART" id="SM00606">
    <property type="entry name" value="CBD_IV"/>
    <property type="match status" value="1"/>
</dbReference>
<evidence type="ECO:0000256" key="2">
    <source>
        <dbReference type="ARBA" id="ARBA00022651"/>
    </source>
</evidence>
<dbReference type="InterPro" id="IPR006710">
    <property type="entry name" value="Glyco_hydro_43"/>
</dbReference>
<dbReference type="Pfam" id="PF04616">
    <property type="entry name" value="Glyco_hydro_43"/>
    <property type="match status" value="1"/>
</dbReference>
<dbReference type="InterPro" id="IPR023296">
    <property type="entry name" value="Glyco_hydro_beta-prop_sf"/>
</dbReference>
<evidence type="ECO:0000313" key="12">
    <source>
        <dbReference type="Proteomes" id="UP000307602"/>
    </source>
</evidence>
<keyword evidence="2" id="KW-0624">Polysaccharide degradation</keyword>
<reference evidence="11 12" key="1">
    <citation type="submission" date="2019-04" db="EMBL/GenBank/DDBJ databases">
        <authorList>
            <person name="Liu A."/>
        </authorList>
    </citation>
    <scope>NUCLEOTIDE SEQUENCE [LARGE SCALE GENOMIC DNA]</scope>
    <source>
        <strain evidence="11 12">RZ03</strain>
    </source>
</reference>
<dbReference type="SUPFAM" id="SSF75005">
    <property type="entry name" value="Arabinanase/levansucrase/invertase"/>
    <property type="match status" value="1"/>
</dbReference>
<dbReference type="GO" id="GO:0004553">
    <property type="term" value="F:hydrolase activity, hydrolyzing O-glycosyl compounds"/>
    <property type="evidence" value="ECO:0007669"/>
    <property type="project" value="InterPro"/>
</dbReference>
<keyword evidence="4 8" id="KW-0378">Hydrolase</keyword>
<feature type="signal peptide" evidence="9">
    <location>
        <begin position="1"/>
        <end position="19"/>
    </location>
</feature>
<sequence length="444" mass="50162">MKKSNLIFLLLSICYTSLAQNPLVTHLFTADPTARVFDGKLYIYPSHDIVPEHGVDAPKFCMPDYHMFSLENGSTWKDYGVILDQNEVPWGEKNSNGMWAPDCVKKGNTYYYYYPAKPKDGSAFRRIGVGTSKSPTGPFKWGKSYIKGLKGIDPGLLIDDDGKTYLYFGGGKELFVSQLKDNMKEIASEPIKIEALPEGYKEGSFCFKKDGIYYFTFAHVFPGEGYTIGYATGKSPFGPFQYRGKIMDNIGNGTNHHSIVNYQGKWILFYHWWDISGYNKLRSMRADYMEFKEDGSIKKVKPSLRGIGSPKVGDTIQIDRYNEINGAKTTFVGGNEPSGWMVCDTRMLSHVKFNNVDFGNGSATKMQARISSGQRIGHFEVRLGNPKGQLIADFPVQYTDGWNSWKTIEVPLLEKVTGNQDIVVVFISHWDVDKIVNLNWLLLK</sequence>
<keyword evidence="2" id="KW-0858">Xylan degradation</keyword>
<comment type="caution">
    <text evidence="11">The sequence shown here is derived from an EMBL/GenBank/DDBJ whole genome shotgun (WGS) entry which is preliminary data.</text>
</comment>
<dbReference type="InterPro" id="IPR005084">
    <property type="entry name" value="CBM6"/>
</dbReference>
<dbReference type="OrthoDB" id="9763933at2"/>
<evidence type="ECO:0000256" key="5">
    <source>
        <dbReference type="ARBA" id="ARBA00023277"/>
    </source>
</evidence>
<evidence type="ECO:0000256" key="9">
    <source>
        <dbReference type="SAM" id="SignalP"/>
    </source>
</evidence>
<feature type="domain" description="CBM6" evidence="10">
    <location>
        <begin position="314"/>
        <end position="444"/>
    </location>
</feature>
<accession>A0A4S1DU98</accession>
<dbReference type="EMBL" id="SRSO01000030">
    <property type="protein sequence ID" value="TGV00982.1"/>
    <property type="molecule type" value="Genomic_DNA"/>
</dbReference>
<dbReference type="GO" id="GO:0045493">
    <property type="term" value="P:xylan catabolic process"/>
    <property type="evidence" value="ECO:0007669"/>
    <property type="project" value="UniProtKB-KW"/>
</dbReference>
<keyword evidence="12" id="KW-1185">Reference proteome</keyword>
<dbReference type="PROSITE" id="PS51175">
    <property type="entry name" value="CBM6"/>
    <property type="match status" value="1"/>
</dbReference>
<evidence type="ECO:0000313" key="11">
    <source>
        <dbReference type="EMBL" id="TGV00982.1"/>
    </source>
</evidence>
<dbReference type="InterPro" id="IPR008979">
    <property type="entry name" value="Galactose-bd-like_sf"/>
</dbReference>
<proteinExistence type="inferred from homology"/>
<dbReference type="RefSeq" id="WP_135878503.1">
    <property type="nucleotide sequence ID" value="NZ_SRSO01000030.1"/>
</dbReference>
<dbReference type="Proteomes" id="UP000307602">
    <property type="component" value="Unassembled WGS sequence"/>
</dbReference>
<dbReference type="AlphaFoldDB" id="A0A4S1DU98"/>
<dbReference type="CDD" id="cd04084">
    <property type="entry name" value="CBM6_xylanase-like"/>
    <property type="match status" value="1"/>
</dbReference>
<keyword evidence="5" id="KW-0119">Carbohydrate metabolism</keyword>
<dbReference type="Gene3D" id="2.60.120.260">
    <property type="entry name" value="Galactose-binding domain-like"/>
    <property type="match status" value="1"/>
</dbReference>
<comment type="similarity">
    <text evidence="1 8">Belongs to the glycosyl hydrolase 43 family.</text>
</comment>
<evidence type="ECO:0000256" key="7">
    <source>
        <dbReference type="PIRSR" id="PIRSR606710-2"/>
    </source>
</evidence>
<dbReference type="SUPFAM" id="SSF49785">
    <property type="entry name" value="Galactose-binding domain-like"/>
    <property type="match status" value="1"/>
</dbReference>
<name>A0A4S1DU98_9FLAO</name>
<dbReference type="PANTHER" id="PTHR43772">
    <property type="entry name" value="ENDO-1,4-BETA-XYLANASE"/>
    <property type="match status" value="1"/>
</dbReference>
<protein>
    <submittedName>
        <fullName evidence="11">Carbohydrate-binding protein</fullName>
    </submittedName>
</protein>
<evidence type="ECO:0000256" key="3">
    <source>
        <dbReference type="ARBA" id="ARBA00022729"/>
    </source>
</evidence>
<evidence type="ECO:0000256" key="8">
    <source>
        <dbReference type="RuleBase" id="RU361187"/>
    </source>
</evidence>
<dbReference type="Pfam" id="PF03422">
    <property type="entry name" value="CBM_6"/>
    <property type="match status" value="1"/>
</dbReference>
<feature type="chain" id="PRO_5020574295" evidence="9">
    <location>
        <begin position="20"/>
        <end position="444"/>
    </location>
</feature>
<evidence type="ECO:0000259" key="10">
    <source>
        <dbReference type="PROSITE" id="PS51175"/>
    </source>
</evidence>
<evidence type="ECO:0000256" key="1">
    <source>
        <dbReference type="ARBA" id="ARBA00009865"/>
    </source>
</evidence>
<keyword evidence="6 8" id="KW-0326">Glycosidase</keyword>
<organism evidence="11 12">
    <name type="scientific">Flavivirga rizhaonensis</name>
    <dbReference type="NCBI Taxonomy" id="2559571"/>
    <lineage>
        <taxon>Bacteria</taxon>
        <taxon>Pseudomonadati</taxon>
        <taxon>Bacteroidota</taxon>
        <taxon>Flavobacteriia</taxon>
        <taxon>Flavobacteriales</taxon>
        <taxon>Flavobacteriaceae</taxon>
        <taxon>Flavivirga</taxon>
    </lineage>
</organism>
<dbReference type="InterPro" id="IPR006584">
    <property type="entry name" value="Cellulose-bd_IV"/>
</dbReference>
<evidence type="ECO:0000256" key="6">
    <source>
        <dbReference type="ARBA" id="ARBA00023295"/>
    </source>
</evidence>
<dbReference type="GO" id="GO:0030246">
    <property type="term" value="F:carbohydrate binding"/>
    <property type="evidence" value="ECO:0007669"/>
    <property type="project" value="InterPro"/>
</dbReference>
<dbReference type="InterPro" id="IPR052176">
    <property type="entry name" value="Glycosyl_Hydrlase_43_Enz"/>
</dbReference>
<dbReference type="CDD" id="cd08990">
    <property type="entry name" value="GH43_AXH_like"/>
    <property type="match status" value="1"/>
</dbReference>